<accession>A0A2I1C573</accession>
<feature type="region of interest" description="Disordered" evidence="1">
    <location>
        <begin position="1"/>
        <end position="32"/>
    </location>
</feature>
<name>A0A2I1C573_ASPN1</name>
<proteinExistence type="predicted"/>
<evidence type="ECO:0000313" key="3">
    <source>
        <dbReference type="Proteomes" id="UP000234474"/>
    </source>
</evidence>
<dbReference type="Proteomes" id="UP000234474">
    <property type="component" value="Unassembled WGS sequence"/>
</dbReference>
<sequence>MEGDERLSVDQNKDRYKAVYDDDDNDNNDDDISTLYSLKTDDLLASAYSLPPKSPTLKTTRRR</sequence>
<dbReference type="RefSeq" id="XP_024681349.1">
    <property type="nucleotide sequence ID" value="XM_024827619.1"/>
</dbReference>
<dbReference type="GeneID" id="36534944"/>
<comment type="caution">
    <text evidence="2">The sequence shown here is derived from an EMBL/GenBank/DDBJ whole genome shotgun (WGS) entry which is preliminary data.</text>
</comment>
<evidence type="ECO:0000313" key="2">
    <source>
        <dbReference type="EMBL" id="PKX92754.1"/>
    </source>
</evidence>
<dbReference type="VEuPathDB" id="FungiDB:P174DRAFT_442626"/>
<feature type="compositionally biased region" description="Basic and acidic residues" evidence="1">
    <location>
        <begin position="1"/>
        <end position="20"/>
    </location>
</feature>
<gene>
    <name evidence="2" type="ORF">P174DRAFT_442626</name>
</gene>
<keyword evidence="3" id="KW-1185">Reference proteome</keyword>
<protein>
    <submittedName>
        <fullName evidence="2">Uncharacterized protein</fullName>
    </submittedName>
</protein>
<dbReference type="EMBL" id="MSZS01000005">
    <property type="protein sequence ID" value="PKX92754.1"/>
    <property type="molecule type" value="Genomic_DNA"/>
</dbReference>
<dbReference type="AlphaFoldDB" id="A0A2I1C573"/>
<evidence type="ECO:0000256" key="1">
    <source>
        <dbReference type="SAM" id="MobiDB-lite"/>
    </source>
</evidence>
<feature type="compositionally biased region" description="Acidic residues" evidence="1">
    <location>
        <begin position="21"/>
        <end position="32"/>
    </location>
</feature>
<reference evidence="3" key="1">
    <citation type="journal article" date="2018" name="Proc. Natl. Acad. Sci. U.S.A.">
        <title>Linking secondary metabolites to gene clusters through genome sequencing of six diverse Aspergillus species.</title>
        <authorList>
            <person name="Kaerboelling I."/>
            <person name="Vesth T.C."/>
            <person name="Frisvad J.C."/>
            <person name="Nybo J.L."/>
            <person name="Theobald S."/>
            <person name="Kuo A."/>
            <person name="Bowyer P."/>
            <person name="Matsuda Y."/>
            <person name="Mondo S."/>
            <person name="Lyhne E.K."/>
            <person name="Kogle M.E."/>
            <person name="Clum A."/>
            <person name="Lipzen A."/>
            <person name="Salamov A."/>
            <person name="Ngan C.Y."/>
            <person name="Daum C."/>
            <person name="Chiniquy J."/>
            <person name="Barry K."/>
            <person name="LaButti K."/>
            <person name="Haridas S."/>
            <person name="Simmons B.A."/>
            <person name="Magnuson J.K."/>
            <person name="Mortensen U.H."/>
            <person name="Larsen T.O."/>
            <person name="Grigoriev I.V."/>
            <person name="Baker S.E."/>
            <person name="Andersen M.R."/>
        </authorList>
    </citation>
    <scope>NUCLEOTIDE SEQUENCE [LARGE SCALE GENOMIC DNA]</scope>
    <source>
        <strain evidence="3">IBT 16806</strain>
    </source>
</reference>
<organism evidence="2 3">
    <name type="scientific">Aspergillus novofumigatus (strain IBT 16806)</name>
    <dbReference type="NCBI Taxonomy" id="1392255"/>
    <lineage>
        <taxon>Eukaryota</taxon>
        <taxon>Fungi</taxon>
        <taxon>Dikarya</taxon>
        <taxon>Ascomycota</taxon>
        <taxon>Pezizomycotina</taxon>
        <taxon>Eurotiomycetes</taxon>
        <taxon>Eurotiomycetidae</taxon>
        <taxon>Eurotiales</taxon>
        <taxon>Aspergillaceae</taxon>
        <taxon>Aspergillus</taxon>
        <taxon>Aspergillus subgen. Fumigati</taxon>
    </lineage>
</organism>